<proteinExistence type="predicted"/>
<keyword evidence="3" id="KW-1185">Reference proteome</keyword>
<reference evidence="2" key="1">
    <citation type="submission" date="2023-06" db="EMBL/GenBank/DDBJ databases">
        <title>Genome-scale phylogeny and comparative genomics of the fungal order Sordariales.</title>
        <authorList>
            <consortium name="Lawrence Berkeley National Laboratory"/>
            <person name="Hensen N."/>
            <person name="Bonometti L."/>
            <person name="Westerberg I."/>
            <person name="Brannstrom I.O."/>
            <person name="Guillou S."/>
            <person name="Cros-Aarteil S."/>
            <person name="Calhoun S."/>
            <person name="Haridas S."/>
            <person name="Kuo A."/>
            <person name="Mondo S."/>
            <person name="Pangilinan J."/>
            <person name="Riley R."/>
            <person name="Labutti K."/>
            <person name="Andreopoulos B."/>
            <person name="Lipzen A."/>
            <person name="Chen C."/>
            <person name="Yanf M."/>
            <person name="Daum C."/>
            <person name="Ng V."/>
            <person name="Clum A."/>
            <person name="Steindorff A."/>
            <person name="Ohm R."/>
            <person name="Martin F."/>
            <person name="Silar P."/>
            <person name="Natvig D."/>
            <person name="Lalanne C."/>
            <person name="Gautier V."/>
            <person name="Ament-Velasquez S.L."/>
            <person name="Kruys A."/>
            <person name="Hutchinson M.I."/>
            <person name="Powell A.J."/>
            <person name="Barry K."/>
            <person name="Miller A.N."/>
            <person name="Grigoriev I.V."/>
            <person name="Debuchy R."/>
            <person name="Gladieux P."/>
            <person name="Thoren M.H."/>
            <person name="Johannesson H."/>
        </authorList>
    </citation>
    <scope>NUCLEOTIDE SEQUENCE</scope>
    <source>
        <strain evidence="2">8032-3</strain>
    </source>
</reference>
<protein>
    <submittedName>
        <fullName evidence="2">Uncharacterized protein</fullName>
    </submittedName>
</protein>
<accession>A0AAJ0BT19</accession>
<feature type="region of interest" description="Disordered" evidence="1">
    <location>
        <begin position="517"/>
        <end position="553"/>
    </location>
</feature>
<gene>
    <name evidence="2" type="ORF">QBC33DRAFT_601374</name>
</gene>
<dbReference type="Proteomes" id="UP001244011">
    <property type="component" value="Unassembled WGS sequence"/>
</dbReference>
<feature type="compositionally biased region" description="Basic and acidic residues" evidence="1">
    <location>
        <begin position="524"/>
        <end position="536"/>
    </location>
</feature>
<evidence type="ECO:0000256" key="1">
    <source>
        <dbReference type="SAM" id="MobiDB-lite"/>
    </source>
</evidence>
<organism evidence="2 3">
    <name type="scientific">Phialemonium atrogriseum</name>
    <dbReference type="NCBI Taxonomy" id="1093897"/>
    <lineage>
        <taxon>Eukaryota</taxon>
        <taxon>Fungi</taxon>
        <taxon>Dikarya</taxon>
        <taxon>Ascomycota</taxon>
        <taxon>Pezizomycotina</taxon>
        <taxon>Sordariomycetes</taxon>
        <taxon>Sordariomycetidae</taxon>
        <taxon>Cephalothecales</taxon>
        <taxon>Cephalothecaceae</taxon>
        <taxon>Phialemonium</taxon>
    </lineage>
</organism>
<evidence type="ECO:0000313" key="3">
    <source>
        <dbReference type="Proteomes" id="UP001244011"/>
    </source>
</evidence>
<dbReference type="RefSeq" id="XP_060278730.1">
    <property type="nucleotide sequence ID" value="XM_060432105.1"/>
</dbReference>
<evidence type="ECO:0000313" key="2">
    <source>
        <dbReference type="EMBL" id="KAK1762517.1"/>
    </source>
</evidence>
<name>A0AAJ0BT19_9PEZI</name>
<dbReference type="EMBL" id="MU839036">
    <property type="protein sequence ID" value="KAK1762517.1"/>
    <property type="molecule type" value="Genomic_DNA"/>
</dbReference>
<comment type="caution">
    <text evidence="2">The sequence shown here is derived from an EMBL/GenBank/DDBJ whole genome shotgun (WGS) entry which is preliminary data.</text>
</comment>
<dbReference type="AlphaFoldDB" id="A0AAJ0BT19"/>
<feature type="compositionally biased region" description="Polar residues" evidence="1">
    <location>
        <begin position="542"/>
        <end position="553"/>
    </location>
</feature>
<dbReference type="GeneID" id="85315292"/>
<sequence>MPPPPTNTTLQTISSVTNDIEDPAVVSVTTSVWSKDPPTEYNLAIAALEFEEFSFWGEDGSLDWGNASTEHNKALRKYLTLHYNVIIFHYCEPFLLLGCEGELPSKDKLPFSIAGMIAIWRIDDNMKFRPLIGWHAEGEECLKIDPGMLDKMVEHEIPPNEVFLYLADHIFHDCIAISIIWETMVVELPLTEWNDFVRRLQVLPEGIEGAPFLLQYHNGPLPNTERCRSATTPTPKALESDVADETDYVKADGRFYPGTMINSTDRAGTMYSSGTAGVLVEKDGEQRLTCSYHNWEDHDQKYPGRFGQDDDEARRTFEVVQGNPGTPVGFAERRMGDTDIALAKLNDGVVFENNFMEMAFPAKTLVPSKEQSIGDSYLIDSFTTGKQRLLGCGARITIRRRPGMPHYDLSCRSGTEAKLPPSHVAYIWLKQGAALTNKPVMILNPYFRDGASGAVLLRCGYGESRQISSRTVMERGEICGMMYFADIQAKHANQADRYVIYTDAFDPLIEEGWSIVQAPGADSGETRGTKEEESPAKKRKTASSSSNVAGRLS</sequence>